<dbReference type="EMBL" id="CP001968">
    <property type="protein sequence ID" value="ADD67378.1"/>
    <property type="molecule type" value="Genomic_DNA"/>
</dbReference>
<dbReference type="AlphaFoldDB" id="D4H467"/>
<dbReference type="InParanoid" id="D4H467"/>
<evidence type="ECO:0000256" key="1">
    <source>
        <dbReference type="SAM" id="MobiDB-lite"/>
    </source>
</evidence>
<feature type="region of interest" description="Disordered" evidence="1">
    <location>
        <begin position="93"/>
        <end position="117"/>
    </location>
</feature>
<gene>
    <name evidence="2" type="ordered locus">Dacet_0581</name>
</gene>
<dbReference type="HOGENOM" id="CLU_1432416_0_0_0"/>
<organism evidence="2 3">
    <name type="scientific">Denitrovibrio acetiphilus (strain DSM 12809 / NBRC 114555 / N2460)</name>
    <dbReference type="NCBI Taxonomy" id="522772"/>
    <lineage>
        <taxon>Bacteria</taxon>
        <taxon>Pseudomonadati</taxon>
        <taxon>Deferribacterota</taxon>
        <taxon>Deferribacteres</taxon>
        <taxon>Deferribacterales</taxon>
        <taxon>Geovibrionaceae</taxon>
        <taxon>Denitrovibrio</taxon>
    </lineage>
</organism>
<protein>
    <submittedName>
        <fullName evidence="2">Uncharacterized protein</fullName>
    </submittedName>
</protein>
<dbReference type="KEGG" id="dap:Dacet_0581"/>
<reference evidence="2 3" key="1">
    <citation type="journal article" date="2010" name="Stand. Genomic Sci.">
        <title>Complete genome sequence of Denitrovibrio acetiphilus type strain (N2460).</title>
        <authorList>
            <person name="Kiss H."/>
            <person name="Lang E."/>
            <person name="Lapidus A."/>
            <person name="Copeland A."/>
            <person name="Nolan M."/>
            <person name="Glavina Del Rio T."/>
            <person name="Chen F."/>
            <person name="Lucas S."/>
            <person name="Tice H."/>
            <person name="Cheng J.F."/>
            <person name="Han C."/>
            <person name="Goodwin L."/>
            <person name="Pitluck S."/>
            <person name="Liolios K."/>
            <person name="Pati A."/>
            <person name="Ivanova N."/>
            <person name="Mavromatis K."/>
            <person name="Chen A."/>
            <person name="Palaniappan K."/>
            <person name="Land M."/>
            <person name="Hauser L."/>
            <person name="Chang Y.J."/>
            <person name="Jeffries C.D."/>
            <person name="Detter J.C."/>
            <person name="Brettin T."/>
            <person name="Spring S."/>
            <person name="Rohde M."/>
            <person name="Goker M."/>
            <person name="Woyke T."/>
            <person name="Bristow J."/>
            <person name="Eisen J.A."/>
            <person name="Markowitz V."/>
            <person name="Hugenholtz P."/>
            <person name="Kyrpides N.C."/>
            <person name="Klenk H.P."/>
        </authorList>
    </citation>
    <scope>NUCLEOTIDE SEQUENCE [LARGE SCALE GENOMIC DNA]</scope>
    <source>
        <strain evidence="3">DSM 12809 / NBRC 114555 / N2460</strain>
    </source>
</reference>
<evidence type="ECO:0000313" key="2">
    <source>
        <dbReference type="EMBL" id="ADD67378.1"/>
    </source>
</evidence>
<sequence length="189" mass="20713">MFNQVNLTGIVKSCQSVSYQGKAASALCVEIFGDSSAAYLISFTEISAQSGDFISITGRLTTRRFDVKDNSLVESDSRGYLRIIVHDHQVQPVSANAENSQQTESAQTSSSSSKPDRNISTMENLVIIKKDGNGIMFAGFQEPFVITQRTKNTVLLDVQQTVNAVVYTSENGKRYLNEILPASEMQKTA</sequence>
<feature type="compositionally biased region" description="Low complexity" evidence="1">
    <location>
        <begin position="100"/>
        <end position="113"/>
    </location>
</feature>
<dbReference type="STRING" id="522772.Dacet_0581"/>
<proteinExistence type="predicted"/>
<name>D4H467_DENA2</name>
<keyword evidence="3" id="KW-1185">Reference proteome</keyword>
<accession>D4H467</accession>
<dbReference type="Proteomes" id="UP000002012">
    <property type="component" value="Chromosome"/>
</dbReference>
<dbReference type="PaxDb" id="522772-Dacet_0581"/>
<evidence type="ECO:0000313" key="3">
    <source>
        <dbReference type="Proteomes" id="UP000002012"/>
    </source>
</evidence>
<dbReference type="RefSeq" id="WP_013009922.1">
    <property type="nucleotide sequence ID" value="NC_013943.1"/>
</dbReference>